<protein>
    <recommendedName>
        <fullName evidence="9">digalactosyldiacylglycerol synthase</fullName>
        <ecNumber evidence="9">2.4.1.241</ecNumber>
    </recommendedName>
</protein>
<dbReference type="GO" id="GO:0046481">
    <property type="term" value="F:digalactosyldiacylglycerol synthase activity"/>
    <property type="evidence" value="ECO:0007669"/>
    <property type="project" value="UniProtKB-EC"/>
</dbReference>
<dbReference type="AlphaFoldDB" id="A0AAW1Q455"/>
<dbReference type="CDD" id="cd01635">
    <property type="entry name" value="Glycosyltransferase_GTB-type"/>
    <property type="match status" value="1"/>
</dbReference>
<dbReference type="Gene3D" id="3.40.50.2000">
    <property type="entry name" value="Glycogen Phosphorylase B"/>
    <property type="match status" value="1"/>
</dbReference>
<evidence type="ECO:0000256" key="10">
    <source>
        <dbReference type="ARBA" id="ARBA00048651"/>
    </source>
</evidence>
<dbReference type="EMBL" id="JALJOS010000108">
    <property type="protein sequence ID" value="KAK9815972.1"/>
    <property type="molecule type" value="Genomic_DNA"/>
</dbReference>
<dbReference type="Pfam" id="PF00534">
    <property type="entry name" value="Glycos_transf_1"/>
    <property type="match status" value="1"/>
</dbReference>
<comment type="catalytic activity">
    <reaction evidence="10">
        <text>a 1,2-diacyl-3-O-(beta-D-galactosyl)-sn-glycerol + UDP-alpha-D-galactose = a 1,2-diacyl-3-O-[alpha-D-galactosyl-(1-&gt;6)-beta-D-galactosyl]-sn-glycerol + UDP + H(+)</text>
        <dbReference type="Rhea" id="RHEA:10520"/>
        <dbReference type="ChEBI" id="CHEBI:15378"/>
        <dbReference type="ChEBI" id="CHEBI:17615"/>
        <dbReference type="ChEBI" id="CHEBI:28396"/>
        <dbReference type="ChEBI" id="CHEBI:58223"/>
        <dbReference type="ChEBI" id="CHEBI:66914"/>
        <dbReference type="EC" id="2.4.1.241"/>
    </reaction>
</comment>
<dbReference type="Proteomes" id="UP001438707">
    <property type="component" value="Unassembled WGS sequence"/>
</dbReference>
<dbReference type="InterPro" id="IPR044525">
    <property type="entry name" value="DGDG1/2"/>
</dbReference>
<accession>A0AAW1Q455</accession>
<keyword evidence="4" id="KW-0150">Chloroplast</keyword>
<evidence type="ECO:0000256" key="5">
    <source>
        <dbReference type="ARBA" id="ARBA00022640"/>
    </source>
</evidence>
<dbReference type="SUPFAM" id="SSF53756">
    <property type="entry name" value="UDP-Glycosyltransferase/glycogen phosphorylase"/>
    <property type="match status" value="1"/>
</dbReference>
<name>A0AAW1Q455_9CHLO</name>
<feature type="domain" description="Glycosyl transferase family 1" evidence="11">
    <location>
        <begin position="319"/>
        <end position="453"/>
    </location>
</feature>
<evidence type="ECO:0000256" key="8">
    <source>
        <dbReference type="ARBA" id="ARBA00023136"/>
    </source>
</evidence>
<gene>
    <name evidence="12" type="ORF">WJX74_007615</name>
</gene>
<evidence type="ECO:0000313" key="13">
    <source>
        <dbReference type="Proteomes" id="UP001438707"/>
    </source>
</evidence>
<evidence type="ECO:0000256" key="9">
    <source>
        <dbReference type="ARBA" id="ARBA00024055"/>
    </source>
</evidence>
<evidence type="ECO:0000256" key="3">
    <source>
        <dbReference type="ARBA" id="ARBA00009481"/>
    </source>
</evidence>
<dbReference type="GO" id="GO:0019375">
    <property type="term" value="P:galactolipid biosynthetic process"/>
    <property type="evidence" value="ECO:0007669"/>
    <property type="project" value="TreeGrafter"/>
</dbReference>
<evidence type="ECO:0000256" key="1">
    <source>
        <dbReference type="ARBA" id="ARBA00004229"/>
    </source>
</evidence>
<keyword evidence="13" id="KW-1185">Reference proteome</keyword>
<comment type="caution">
    <text evidence="12">The sequence shown here is derived from an EMBL/GenBank/DDBJ whole genome shotgun (WGS) entry which is preliminary data.</text>
</comment>
<evidence type="ECO:0000256" key="4">
    <source>
        <dbReference type="ARBA" id="ARBA00022528"/>
    </source>
</evidence>
<dbReference type="InterPro" id="IPR001296">
    <property type="entry name" value="Glyco_trans_1"/>
</dbReference>
<evidence type="ECO:0000313" key="12">
    <source>
        <dbReference type="EMBL" id="KAK9815972.1"/>
    </source>
</evidence>
<organism evidence="12 13">
    <name type="scientific">Apatococcus lobatus</name>
    <dbReference type="NCBI Taxonomy" id="904363"/>
    <lineage>
        <taxon>Eukaryota</taxon>
        <taxon>Viridiplantae</taxon>
        <taxon>Chlorophyta</taxon>
        <taxon>core chlorophytes</taxon>
        <taxon>Trebouxiophyceae</taxon>
        <taxon>Chlorellales</taxon>
        <taxon>Chlorellaceae</taxon>
        <taxon>Apatococcus</taxon>
    </lineage>
</organism>
<evidence type="ECO:0000256" key="6">
    <source>
        <dbReference type="ARBA" id="ARBA00022676"/>
    </source>
</evidence>
<reference evidence="12 13" key="1">
    <citation type="journal article" date="2024" name="Nat. Commun.">
        <title>Phylogenomics reveals the evolutionary origins of lichenization in chlorophyte algae.</title>
        <authorList>
            <person name="Puginier C."/>
            <person name="Libourel C."/>
            <person name="Otte J."/>
            <person name="Skaloud P."/>
            <person name="Haon M."/>
            <person name="Grisel S."/>
            <person name="Petersen M."/>
            <person name="Berrin J.G."/>
            <person name="Delaux P.M."/>
            <person name="Dal Grande F."/>
            <person name="Keller J."/>
        </authorList>
    </citation>
    <scope>NUCLEOTIDE SEQUENCE [LARGE SCALE GENOMIC DNA]</scope>
    <source>
        <strain evidence="12 13">SAG 2145</strain>
    </source>
</reference>
<evidence type="ECO:0000256" key="7">
    <source>
        <dbReference type="ARBA" id="ARBA00022679"/>
    </source>
</evidence>
<keyword evidence="6" id="KW-0328">Glycosyltransferase</keyword>
<evidence type="ECO:0000259" key="11">
    <source>
        <dbReference type="Pfam" id="PF00534"/>
    </source>
</evidence>
<dbReference type="EC" id="2.4.1.241" evidence="9"/>
<comment type="similarity">
    <text evidence="3">Belongs to the glycosyltransferase group 1 family. Glycosyltransferase 4 subfamily.</text>
</comment>
<dbReference type="FunFam" id="3.40.50.2000:FF:000067">
    <property type="entry name" value="Digalactosyldiacylglycerol synthase 1, chloroplastic"/>
    <property type="match status" value="1"/>
</dbReference>
<sequence>MGSLPFSEQGIQLFPGGQLVLADGNADLLPCYVKLKARDMALLEAALAELTKERRFGSSKGQTTDAPGPLQMLTAKRRRRAYEQQPAGRGASSGHCHHRLPTLDDRTAVNPLLRAAYLARDKTRKVTLVIPWLAKGDQKTIFPHNITFEHPEQQEEYVRNWVRKRTDLPCDFSIRFYQGRYAAEKGSILPVGDPTAYVPKEEADIAVLEEPEHLCWYHHGERWTDKFKHVVGIIHTNYLDYARREKDGKSKEKLLLLVNQLVCRIHCDKVIKLSDAVQPLPRQITRFVHGVPDSFLQVGAKKAEIPEEPDQARFSRGAYFMGKAVWAKGYTELLDLFESHNKRGEPPVALDCYGNGEDLPAIQRQSDERQLGMKMLGARDHLDESMHEYKVFLNPSMSDVVATTTAEALAMGKWVIVHEHPSNKFFATFPNCLTYRSPKEFSNHLRHALEHDPKPMTAAERQRLTWEDATERFLDAAALTDKDQPGPLDDTLDRLAWFTHNTLTGVEPLRHIAGAGVHTRDNPISFEAYNPSDDDGCGLFDDRRRITPKSKK</sequence>
<keyword evidence="5" id="KW-0934">Plastid</keyword>
<evidence type="ECO:0000256" key="2">
    <source>
        <dbReference type="ARBA" id="ARBA00004370"/>
    </source>
</evidence>
<keyword evidence="7" id="KW-0808">Transferase</keyword>
<dbReference type="PANTHER" id="PTHR46132">
    <property type="entry name" value="DIGALACTOSYLDIACYLGLYCEROL SYNTHASE 2, CHLOROPLASTIC"/>
    <property type="match status" value="1"/>
</dbReference>
<keyword evidence="8" id="KW-0472">Membrane</keyword>
<dbReference type="GO" id="GO:0009707">
    <property type="term" value="C:chloroplast outer membrane"/>
    <property type="evidence" value="ECO:0007669"/>
    <property type="project" value="TreeGrafter"/>
</dbReference>
<dbReference type="PANTHER" id="PTHR46132:SF1">
    <property type="entry name" value="DIGALACTOSYLDIACYLGLYCEROL SYNTHASE 2, CHLOROPLASTIC"/>
    <property type="match status" value="1"/>
</dbReference>
<proteinExistence type="inferred from homology"/>
<comment type="subcellular location">
    <subcellularLocation>
        <location evidence="2">Membrane</location>
    </subcellularLocation>
    <subcellularLocation>
        <location evidence="1">Plastid</location>
        <location evidence="1">Chloroplast</location>
    </subcellularLocation>
</comment>